<proteinExistence type="predicted"/>
<dbReference type="Gene3D" id="3.50.50.60">
    <property type="entry name" value="FAD/NAD(P)-binding domain"/>
    <property type="match status" value="1"/>
</dbReference>
<dbReference type="RefSeq" id="WP_244442886.1">
    <property type="nucleotide sequence ID" value="NZ_HG966617.1"/>
</dbReference>
<dbReference type="PRINTS" id="PR00420">
    <property type="entry name" value="RNGMNOXGNASE"/>
</dbReference>
<dbReference type="Proteomes" id="UP000032160">
    <property type="component" value="Chromosome I"/>
</dbReference>
<dbReference type="STRING" id="1458461.BN1012_Phect381"/>
<keyword evidence="2" id="KW-0503">Monooxygenase</keyword>
<dbReference type="Pfam" id="PF01266">
    <property type="entry name" value="DAO"/>
    <property type="match status" value="1"/>
</dbReference>
<gene>
    <name evidence="5" type="ORF">BN1012_Phect381</name>
</gene>
<dbReference type="PATRIC" id="fig|1458461.3.peg.380"/>
<dbReference type="AlphaFoldDB" id="X5MKI1"/>
<name>X5MKI1_9HYPH</name>
<dbReference type="EMBL" id="HG966617">
    <property type="protein sequence ID" value="CDO58595.1"/>
    <property type="molecule type" value="Genomic_DNA"/>
</dbReference>
<feature type="domain" description="FAD dependent oxidoreductase" evidence="4">
    <location>
        <begin position="19"/>
        <end position="97"/>
    </location>
</feature>
<feature type="compositionally biased region" description="Basic and acidic residues" evidence="3">
    <location>
        <begin position="495"/>
        <end position="512"/>
    </location>
</feature>
<dbReference type="InterPro" id="IPR006076">
    <property type="entry name" value="FAD-dep_OxRdtase"/>
</dbReference>
<accession>X5MKI1</accession>
<evidence type="ECO:0000313" key="5">
    <source>
        <dbReference type="EMBL" id="CDO58595.1"/>
    </source>
</evidence>
<dbReference type="PANTHER" id="PTHR13789">
    <property type="entry name" value="MONOOXYGENASE"/>
    <property type="match status" value="1"/>
</dbReference>
<dbReference type="InterPro" id="IPR036188">
    <property type="entry name" value="FAD/NAD-bd_sf"/>
</dbReference>
<evidence type="ECO:0000256" key="3">
    <source>
        <dbReference type="SAM" id="MobiDB-lite"/>
    </source>
</evidence>
<sequence>MTQTTPAPTHELSSTQHSIIVLGSGIAGLASALALSRDGHTITVLDRDAPPPATSADEAFTQWNRKGVGHVRHSHAFLAVLYQLLRDSYPDLLQRLLDAGCRELTFEDGLPATLRNTYQPSPEDQDLTILTSRRTTLEFVIRGYVADLPNVTLETGVRVRDLVVDTKTRPPAVTGVMAETDTSPLSARHADIVIDATGRTSQVPSWLAKEGIVPTEETEPCGILYFTRHYRLKPGCEEPSRGIVPGAGDLGYLKYGVFPADNGCFSITLAVPEIETGLRMAMVDPAKFDAACMSLPGIADWVSPDRSDPASKVLGMGKLASRWRSFIATENEGKQCALVTNFFAIGDAAIRTNPLYGRGCSCAFVEAHALAETLQANGDPQQRAIIYADRLEQAIRPYYDSMVKQDKSAMLQAERGVSGAKTASLKGRLMASFAEDAITPAVRGSTPLLREAMKGFHMLEPPMDWLQRPANILRILWMWVRPKATKKHLYPPKLGPERDEMHLRLDAKPATA</sequence>
<keyword evidence="1" id="KW-0560">Oxidoreductase</keyword>
<evidence type="ECO:0000256" key="1">
    <source>
        <dbReference type="ARBA" id="ARBA00023002"/>
    </source>
</evidence>
<dbReference type="GO" id="GO:0004497">
    <property type="term" value="F:monooxygenase activity"/>
    <property type="evidence" value="ECO:0007669"/>
    <property type="project" value="UniProtKB-KW"/>
</dbReference>
<evidence type="ECO:0000256" key="2">
    <source>
        <dbReference type="ARBA" id="ARBA00023033"/>
    </source>
</evidence>
<dbReference type="PANTHER" id="PTHR13789:SF309">
    <property type="entry name" value="PUTATIVE (AFU_ORTHOLOGUE AFUA_6G14510)-RELATED"/>
    <property type="match status" value="1"/>
</dbReference>
<reference evidence="5 6" key="1">
    <citation type="journal article" date="2014" name="Front. Genet.">
        <title>Genome and metabolic network of "Candidatus Phaeomarinobacter ectocarpi" Ec32, a new candidate genus of Alphaproteobacteria frequently associated with brown algae.</title>
        <authorList>
            <person name="Dittami S.M."/>
            <person name="Barbeyron T."/>
            <person name="Boyen C."/>
            <person name="Cambefort J."/>
            <person name="Collet G."/>
            <person name="Delage L."/>
            <person name="Gobet A."/>
            <person name="Groisillier A."/>
            <person name="Leblanc C."/>
            <person name="Michel G."/>
            <person name="Scornet D."/>
            <person name="Siegel A."/>
            <person name="Tapia J.E."/>
            <person name="Tonon T."/>
        </authorList>
    </citation>
    <scope>NUCLEOTIDE SEQUENCE [LARGE SCALE GENOMIC DNA]</scope>
    <source>
        <strain evidence="5 6">Ec32</strain>
    </source>
</reference>
<feature type="region of interest" description="Disordered" evidence="3">
    <location>
        <begin position="490"/>
        <end position="512"/>
    </location>
</feature>
<evidence type="ECO:0000313" key="6">
    <source>
        <dbReference type="Proteomes" id="UP000032160"/>
    </source>
</evidence>
<keyword evidence="6" id="KW-1185">Reference proteome</keyword>
<dbReference type="HOGENOM" id="CLU_028028_1_0_5"/>
<dbReference type="KEGG" id="pect:BN1012_Phect381"/>
<organism evidence="5 6">
    <name type="scientific">Candidatus Phaeomarinibacter ectocarpi</name>
    <dbReference type="NCBI Taxonomy" id="1458461"/>
    <lineage>
        <taxon>Bacteria</taxon>
        <taxon>Pseudomonadati</taxon>
        <taxon>Pseudomonadota</taxon>
        <taxon>Alphaproteobacteria</taxon>
        <taxon>Hyphomicrobiales</taxon>
        <taxon>Parvibaculaceae</taxon>
        <taxon>Candidatus Phaeomarinibacter</taxon>
    </lineage>
</organism>
<dbReference type="SUPFAM" id="SSF51905">
    <property type="entry name" value="FAD/NAD(P)-binding domain"/>
    <property type="match status" value="1"/>
</dbReference>
<protein>
    <submittedName>
        <fullName evidence="5">Putative secreted protein</fullName>
    </submittedName>
</protein>
<dbReference type="InterPro" id="IPR050493">
    <property type="entry name" value="FAD-dep_Monooxygenase_BioMet"/>
</dbReference>
<evidence type="ECO:0000259" key="4">
    <source>
        <dbReference type="Pfam" id="PF01266"/>
    </source>
</evidence>